<dbReference type="PANTHER" id="PTHR11764">
    <property type="entry name" value="TERPENE CYCLASE/MUTASE FAMILY MEMBER"/>
    <property type="match status" value="1"/>
</dbReference>
<dbReference type="STRING" id="1380566.A0A179F3A5"/>
<accession>A0A179F3A5</accession>
<evidence type="ECO:0000259" key="9">
    <source>
        <dbReference type="Pfam" id="PF13249"/>
    </source>
</evidence>
<dbReference type="EC" id="5.4.99.-" evidence="7"/>
<evidence type="ECO:0000256" key="2">
    <source>
        <dbReference type="ARBA" id="ARBA00022516"/>
    </source>
</evidence>
<protein>
    <recommendedName>
        <fullName evidence="7">Terpene cyclase/mutase family member</fullName>
        <ecNumber evidence="7">5.4.99.-</ecNumber>
    </recommendedName>
</protein>
<dbReference type="EMBL" id="LSBJ02000002">
    <property type="protein sequence ID" value="OAQ59653.1"/>
    <property type="molecule type" value="Genomic_DNA"/>
</dbReference>
<sequence>MSNIPSKTDLSRWRLSSGGGNHRWNYIDSNGACTRDQRDYERYCLGVPLLDVDVDHGENEPQPNQRSFQDSARTGLRFFTRLQLPEGHWACDYGGPSFLLPGLIFAMYIADQPVPDGWKTEMVRYLANHVNEDGGWGLHLEGKSTVFATGLYYVMLRLLGIPRNDLLARRARDCLLSLGGATGVPQWGKIWLACLNLYSWDGVNCIPADLWLLPTWVPFHPSRWWVQCRVVYLPTSYLWSNRCTKPLTPLLAEIRNEIYTKPFDKIKFADHRNDTAPTDSIRSVSPLLLFLFFIVGIWCRYLQPRWYHTLSNRRVSELMRMEEHNTEYECLAPVNKAFHMAVAWFEDGPDSNRLRRHIEKVSLYLWMGPQGMTSNGTDGVQVWDTAFAIQAALPVAEFAESSKFVEALHKAHCFLDNSQLREDLDDPFRQPGKGGWPFSTKSNGFIVSDCSAESLKAVLMLQNEHSYPSRIEDQRLKDCVDTLLKMGNNDGGFASYEKIRGSKYLELLNPAEVFDNIMVEYSYTECTSAVVTALHLFHRHFPDYRAKEIHQISRRAYKFIRRQQRPDGSWYGSWAICFNYGTLFALQALETAGEQWDASPRVKKACGFILSQQMDDGGWGEDSSSCTERQYVQNETSQVVSTSWAVLALMHAGYPDPTPIQRGLQLIQSRQQANGEWLQEAIEGVFNRTCMIGYPNYKFYFPIMALGAYDSMYLPKMKAGLPKPNAL</sequence>
<name>A0A179F3A5_METCM</name>
<dbReference type="CDD" id="cd02892">
    <property type="entry name" value="SQCY_1"/>
    <property type="match status" value="1"/>
</dbReference>
<evidence type="ECO:0000313" key="11">
    <source>
        <dbReference type="Proteomes" id="UP000078397"/>
    </source>
</evidence>
<dbReference type="InterPro" id="IPR002365">
    <property type="entry name" value="Terpene_synthase_CS"/>
</dbReference>
<dbReference type="Gene3D" id="6.20.120.20">
    <property type="match status" value="1"/>
</dbReference>
<dbReference type="PROSITE" id="PS01074">
    <property type="entry name" value="TERPENE_SYNTHASES"/>
    <property type="match status" value="1"/>
</dbReference>
<dbReference type="InterPro" id="IPR032697">
    <property type="entry name" value="SQ_cyclase_N"/>
</dbReference>
<evidence type="ECO:0000256" key="4">
    <source>
        <dbReference type="ARBA" id="ARBA00022955"/>
    </source>
</evidence>
<dbReference type="PANTHER" id="PTHR11764:SF20">
    <property type="entry name" value="LANOSTEROL SYNTHASE"/>
    <property type="match status" value="1"/>
</dbReference>
<dbReference type="Pfam" id="PF13243">
    <property type="entry name" value="SQHop_cyclase_C"/>
    <property type="match status" value="1"/>
</dbReference>
<dbReference type="RefSeq" id="XP_018137646.1">
    <property type="nucleotide sequence ID" value="XM_018283315.1"/>
</dbReference>
<dbReference type="FunFam" id="1.50.10.20:FF:000002">
    <property type="entry name" value="Terpene cyclase/mutase family member"/>
    <property type="match status" value="1"/>
</dbReference>
<dbReference type="Proteomes" id="UP000078397">
    <property type="component" value="Unassembled WGS sequence"/>
</dbReference>
<dbReference type="GO" id="GO:0006696">
    <property type="term" value="P:ergosterol biosynthetic process"/>
    <property type="evidence" value="ECO:0007669"/>
    <property type="project" value="TreeGrafter"/>
</dbReference>
<dbReference type="GO" id="GO:0005811">
    <property type="term" value="C:lipid droplet"/>
    <property type="evidence" value="ECO:0007669"/>
    <property type="project" value="InterPro"/>
</dbReference>
<dbReference type="GO" id="GO:0016104">
    <property type="term" value="P:triterpenoid biosynthetic process"/>
    <property type="evidence" value="ECO:0007669"/>
    <property type="project" value="InterPro"/>
</dbReference>
<dbReference type="Gene3D" id="1.50.10.20">
    <property type="match status" value="2"/>
</dbReference>
<keyword evidence="3" id="KW-0677">Repeat</keyword>
<dbReference type="GeneID" id="28847309"/>
<reference evidence="10 11" key="1">
    <citation type="journal article" date="2016" name="PLoS Pathog.">
        <title>Biosynthesis of antibiotic leucinostatins in bio-control fungus Purpureocillium lilacinum and their inhibition on phytophthora revealed by genome mining.</title>
        <authorList>
            <person name="Wang G."/>
            <person name="Liu Z."/>
            <person name="Lin R."/>
            <person name="Li E."/>
            <person name="Mao Z."/>
            <person name="Ling J."/>
            <person name="Yang Y."/>
            <person name="Yin W.B."/>
            <person name="Xie B."/>
        </authorList>
    </citation>
    <scope>NUCLEOTIDE SEQUENCE [LARGE SCALE GENOMIC DNA]</scope>
    <source>
        <strain evidence="10">170</strain>
    </source>
</reference>
<dbReference type="FunFam" id="1.50.10.20:FF:000003">
    <property type="entry name" value="Terpene cyclase/mutase family member"/>
    <property type="match status" value="1"/>
</dbReference>
<evidence type="ECO:0000259" key="8">
    <source>
        <dbReference type="Pfam" id="PF13243"/>
    </source>
</evidence>
<evidence type="ECO:0000313" key="10">
    <source>
        <dbReference type="EMBL" id="OAQ59653.1"/>
    </source>
</evidence>
<evidence type="ECO:0000256" key="6">
    <source>
        <dbReference type="ARBA" id="ARBA00023235"/>
    </source>
</evidence>
<keyword evidence="6 7" id="KW-0413">Isomerase</keyword>
<feature type="domain" description="Squalene cyclase C-terminal" evidence="8">
    <location>
        <begin position="382"/>
        <end position="710"/>
    </location>
</feature>
<dbReference type="NCBIfam" id="TIGR01787">
    <property type="entry name" value="squalene_cyclas"/>
    <property type="match status" value="1"/>
</dbReference>
<comment type="similarity">
    <text evidence="1 7">Belongs to the terpene cyclase/mutase family.</text>
</comment>
<organism evidence="10 11">
    <name type="scientific">Pochonia chlamydosporia 170</name>
    <dbReference type="NCBI Taxonomy" id="1380566"/>
    <lineage>
        <taxon>Eukaryota</taxon>
        <taxon>Fungi</taxon>
        <taxon>Dikarya</taxon>
        <taxon>Ascomycota</taxon>
        <taxon>Pezizomycotina</taxon>
        <taxon>Sordariomycetes</taxon>
        <taxon>Hypocreomycetidae</taxon>
        <taxon>Hypocreales</taxon>
        <taxon>Clavicipitaceae</taxon>
        <taxon>Pochonia</taxon>
    </lineage>
</organism>
<comment type="caution">
    <text evidence="10">The sequence shown here is derived from an EMBL/GenBank/DDBJ whole genome shotgun (WGS) entry which is preliminary data.</text>
</comment>
<dbReference type="InterPro" id="IPR018333">
    <property type="entry name" value="Squalene_cyclase"/>
</dbReference>
<keyword evidence="4" id="KW-0752">Steroid biosynthesis</keyword>
<keyword evidence="2" id="KW-0444">Lipid biosynthesis</keyword>
<evidence type="ECO:0000256" key="5">
    <source>
        <dbReference type="ARBA" id="ARBA00023098"/>
    </source>
</evidence>
<proteinExistence type="inferred from homology"/>
<dbReference type="InterPro" id="IPR008930">
    <property type="entry name" value="Terpenoid_cyclase/PrenylTrfase"/>
</dbReference>
<dbReference type="GO" id="GO:0000250">
    <property type="term" value="F:lanosterol synthase activity"/>
    <property type="evidence" value="ECO:0007669"/>
    <property type="project" value="TreeGrafter"/>
</dbReference>
<dbReference type="SUPFAM" id="SSF48239">
    <property type="entry name" value="Terpenoid cyclases/Protein prenyltransferases"/>
    <property type="match status" value="2"/>
</dbReference>
<dbReference type="KEGG" id="pchm:VFPPC_03863"/>
<keyword evidence="5" id="KW-0443">Lipid metabolism</keyword>
<dbReference type="SFLD" id="SFLDG01016">
    <property type="entry name" value="Prenyltransferase_Like_2"/>
    <property type="match status" value="1"/>
</dbReference>
<evidence type="ECO:0000256" key="3">
    <source>
        <dbReference type="ARBA" id="ARBA00022737"/>
    </source>
</evidence>
<dbReference type="InterPro" id="IPR032696">
    <property type="entry name" value="SQ_cyclase_C"/>
</dbReference>
<dbReference type="Pfam" id="PF13249">
    <property type="entry name" value="SQHop_cyclase_N"/>
    <property type="match status" value="1"/>
</dbReference>
<gene>
    <name evidence="10" type="ORF">VFPPC_03863</name>
</gene>
<evidence type="ECO:0000256" key="1">
    <source>
        <dbReference type="ARBA" id="ARBA00009755"/>
    </source>
</evidence>
<keyword evidence="11" id="KW-1185">Reference proteome</keyword>
<dbReference type="AlphaFoldDB" id="A0A179F3A5"/>
<feature type="domain" description="Squalene cyclase N-terminal" evidence="9">
    <location>
        <begin position="78"/>
        <end position="317"/>
    </location>
</feature>
<dbReference type="OrthoDB" id="21502at2759"/>
<evidence type="ECO:0000256" key="7">
    <source>
        <dbReference type="RuleBase" id="RU362003"/>
    </source>
</evidence>